<dbReference type="GO" id="GO:1990904">
    <property type="term" value="C:ribonucleoprotein complex"/>
    <property type="evidence" value="ECO:0007669"/>
    <property type="project" value="UniProtKB-KW"/>
</dbReference>
<dbReference type="PANTHER" id="PTHR21011:SF1">
    <property type="entry name" value="SMALL RIBOSOMAL SUBUNIT PROTEIN BS6M"/>
    <property type="match status" value="1"/>
</dbReference>
<dbReference type="PATRIC" id="fig|861450.3.peg.1528"/>
<keyword evidence="4" id="KW-0694">RNA-binding</keyword>
<dbReference type="GO" id="GO:0003735">
    <property type="term" value="F:structural constituent of ribosome"/>
    <property type="evidence" value="ECO:0007669"/>
    <property type="project" value="InterPro"/>
</dbReference>
<dbReference type="GO" id="GO:0070181">
    <property type="term" value="F:small ribosomal subunit rRNA binding"/>
    <property type="evidence" value="ECO:0007669"/>
    <property type="project" value="TreeGrafter"/>
</dbReference>
<dbReference type="HAMAP" id="MF_00360">
    <property type="entry name" value="Ribosomal_bS6"/>
    <property type="match status" value="1"/>
</dbReference>
<name>G9YJ10_9FIRM</name>
<dbReference type="InterPro" id="IPR014717">
    <property type="entry name" value="Transl_elong_EF1B/ribsomal_bS6"/>
</dbReference>
<proteinExistence type="inferred from homology"/>
<dbReference type="GO" id="GO:0005737">
    <property type="term" value="C:cytoplasm"/>
    <property type="evidence" value="ECO:0007669"/>
    <property type="project" value="UniProtKB-ARBA"/>
</dbReference>
<keyword evidence="4 5" id="KW-0689">Ribosomal protein</keyword>
<dbReference type="GO" id="GO:0006412">
    <property type="term" value="P:translation"/>
    <property type="evidence" value="ECO:0007669"/>
    <property type="project" value="UniProtKB-UniRule"/>
</dbReference>
<evidence type="ECO:0000313" key="6">
    <source>
        <dbReference type="Proteomes" id="UP000005481"/>
    </source>
</evidence>
<protein>
    <recommendedName>
        <fullName evidence="3 4">Small ribosomal subunit protein bS6</fullName>
    </recommendedName>
</protein>
<dbReference type="InterPro" id="IPR000529">
    <property type="entry name" value="Ribosomal_bS6"/>
</dbReference>
<dbReference type="NCBIfam" id="TIGR00166">
    <property type="entry name" value="S6"/>
    <property type="match status" value="1"/>
</dbReference>
<keyword evidence="4" id="KW-0687">Ribonucleoprotein</keyword>
<dbReference type="InterPro" id="IPR035980">
    <property type="entry name" value="Ribosomal_bS6_sf"/>
</dbReference>
<evidence type="ECO:0000256" key="3">
    <source>
        <dbReference type="ARBA" id="ARBA00035294"/>
    </source>
</evidence>
<dbReference type="Proteomes" id="UP000005481">
    <property type="component" value="Unassembled WGS sequence"/>
</dbReference>
<sequence length="106" mass="12274">MKGHMSRRGGDFVKKYEVMFIAKPLEEAEVSPIVEFISNLLTKNGATIEKVDLWGKRHLAYPVKKQSDGYYVLINFEIEPDAIFEIDRVIKIREEILKHLIVKIGE</sequence>
<dbReference type="Gene3D" id="3.30.70.60">
    <property type="match status" value="1"/>
</dbReference>
<evidence type="ECO:0000256" key="4">
    <source>
        <dbReference type="HAMAP-Rule" id="MF_00360"/>
    </source>
</evidence>
<comment type="caution">
    <text evidence="5">The sequence shown here is derived from an EMBL/GenBank/DDBJ whole genome shotgun (WGS) entry which is preliminary data.</text>
</comment>
<organism evidence="5 6">
    <name type="scientific">Anaeroglobus geminatus F0357</name>
    <dbReference type="NCBI Taxonomy" id="861450"/>
    <lineage>
        <taxon>Bacteria</taxon>
        <taxon>Bacillati</taxon>
        <taxon>Bacillota</taxon>
        <taxon>Negativicutes</taxon>
        <taxon>Veillonellales</taxon>
        <taxon>Veillonellaceae</taxon>
        <taxon>Anaeroglobus</taxon>
    </lineage>
</organism>
<dbReference type="SUPFAM" id="SSF54995">
    <property type="entry name" value="Ribosomal protein S6"/>
    <property type="match status" value="1"/>
</dbReference>
<evidence type="ECO:0000313" key="5">
    <source>
        <dbReference type="EMBL" id="EHM39152.1"/>
    </source>
</evidence>
<evidence type="ECO:0000256" key="2">
    <source>
        <dbReference type="ARBA" id="ARBA00035104"/>
    </source>
</evidence>
<dbReference type="GO" id="GO:0005840">
    <property type="term" value="C:ribosome"/>
    <property type="evidence" value="ECO:0007669"/>
    <property type="project" value="UniProtKB-KW"/>
</dbReference>
<keyword evidence="4" id="KW-0699">rRNA-binding</keyword>
<dbReference type="Pfam" id="PF01250">
    <property type="entry name" value="Ribosomal_S6"/>
    <property type="match status" value="1"/>
</dbReference>
<gene>
    <name evidence="4" type="primary">rpsF</name>
    <name evidence="5" type="ORF">HMPREF0080_01654</name>
</gene>
<dbReference type="CDD" id="cd00473">
    <property type="entry name" value="bS6"/>
    <property type="match status" value="1"/>
</dbReference>
<dbReference type="eggNOG" id="COG0360">
    <property type="taxonomic scope" value="Bacteria"/>
</dbReference>
<keyword evidence="6" id="KW-1185">Reference proteome</keyword>
<dbReference type="STRING" id="861450.HMPREF0080_01654"/>
<dbReference type="PANTHER" id="PTHR21011">
    <property type="entry name" value="MITOCHONDRIAL 28S RIBOSOMAL PROTEIN S6"/>
    <property type="match status" value="1"/>
</dbReference>
<dbReference type="InterPro" id="IPR020814">
    <property type="entry name" value="Ribosomal_S6_plastid/chlpt"/>
</dbReference>
<comment type="function">
    <text evidence="2 4">Binds together with bS18 to 16S ribosomal RNA.</text>
</comment>
<reference evidence="5 6" key="1">
    <citation type="submission" date="2011-08" db="EMBL/GenBank/DDBJ databases">
        <authorList>
            <person name="Weinstock G."/>
            <person name="Sodergren E."/>
            <person name="Clifton S."/>
            <person name="Fulton L."/>
            <person name="Fulton B."/>
            <person name="Courtney L."/>
            <person name="Fronick C."/>
            <person name="Harrison M."/>
            <person name="Strong C."/>
            <person name="Farmer C."/>
            <person name="Delahaunty K."/>
            <person name="Markovic C."/>
            <person name="Hall O."/>
            <person name="Minx P."/>
            <person name="Tomlinson C."/>
            <person name="Mitreva M."/>
            <person name="Hou S."/>
            <person name="Chen J."/>
            <person name="Wollam A."/>
            <person name="Pepin K.H."/>
            <person name="Johnson M."/>
            <person name="Bhonagiri V."/>
            <person name="Zhang X."/>
            <person name="Suruliraj S."/>
            <person name="Warren W."/>
            <person name="Chinwalla A."/>
            <person name="Mardis E.R."/>
            <person name="Wilson R.K."/>
        </authorList>
    </citation>
    <scope>NUCLEOTIDE SEQUENCE [LARGE SCALE GENOMIC DNA]</scope>
    <source>
        <strain evidence="5 6">F0357</strain>
    </source>
</reference>
<comment type="similarity">
    <text evidence="1 4">Belongs to the bacterial ribosomal protein bS6 family.</text>
</comment>
<accession>G9YJ10</accession>
<evidence type="ECO:0000256" key="1">
    <source>
        <dbReference type="ARBA" id="ARBA00009512"/>
    </source>
</evidence>
<dbReference type="EMBL" id="AGCJ01000072">
    <property type="protein sequence ID" value="EHM39152.1"/>
    <property type="molecule type" value="Genomic_DNA"/>
</dbReference>
<dbReference type="HOGENOM" id="CLU_113441_5_1_9"/>
<dbReference type="AlphaFoldDB" id="G9YJ10"/>